<keyword evidence="1 7" id="KW-0474">Menaquinone biosynthesis</keyword>
<dbReference type="SUPFAM" id="SSF52518">
    <property type="entry name" value="Thiamin diphosphate-binding fold (THDP-binding)"/>
    <property type="match status" value="2"/>
</dbReference>
<dbReference type="NCBIfam" id="TIGR00173">
    <property type="entry name" value="menD"/>
    <property type="match status" value="1"/>
</dbReference>
<dbReference type="Pfam" id="PF02776">
    <property type="entry name" value="TPP_enzyme_N"/>
    <property type="match status" value="1"/>
</dbReference>
<dbReference type="RefSeq" id="WP_101253559.1">
    <property type="nucleotide sequence ID" value="NZ_PIUM01000050.1"/>
</dbReference>
<accession>A0A2N3PMH6</accession>
<evidence type="ECO:0000259" key="9">
    <source>
        <dbReference type="Pfam" id="PF02776"/>
    </source>
</evidence>
<dbReference type="InterPro" id="IPR004433">
    <property type="entry name" value="MenaQ_synth_MenD"/>
</dbReference>
<keyword evidence="3 7" id="KW-0479">Metal-binding</keyword>
<evidence type="ECO:0000256" key="4">
    <source>
        <dbReference type="ARBA" id="ARBA00022842"/>
    </source>
</evidence>
<reference evidence="12" key="1">
    <citation type="submission" date="2017-12" db="EMBL/GenBank/DDBJ databases">
        <title>Draft genome sequence of Telmatospirillum siberiense 26-4b1T, an acidotolerant peatland alphaproteobacterium potentially involved in sulfur cycling.</title>
        <authorList>
            <person name="Hausmann B."/>
            <person name="Pjevac P."/>
            <person name="Schreck K."/>
            <person name="Herbold C.W."/>
            <person name="Daims H."/>
            <person name="Wagner M."/>
            <person name="Pester M."/>
            <person name="Loy A."/>
        </authorList>
    </citation>
    <scope>NUCLEOTIDE SEQUENCE [LARGE SCALE GENOMIC DNA]</scope>
    <source>
        <strain evidence="12">26-4b1</strain>
    </source>
</reference>
<dbReference type="GO" id="GO:0009234">
    <property type="term" value="P:menaquinone biosynthetic process"/>
    <property type="evidence" value="ECO:0007669"/>
    <property type="project" value="UniProtKB-UniRule"/>
</dbReference>
<dbReference type="Proteomes" id="UP000233293">
    <property type="component" value="Unassembled WGS sequence"/>
</dbReference>
<dbReference type="InterPro" id="IPR032264">
    <property type="entry name" value="MenD_middle"/>
</dbReference>
<feature type="domain" description="Thiamine pyrophosphate enzyme N-terminal TPP-binding" evidence="9">
    <location>
        <begin position="12"/>
        <end position="124"/>
    </location>
</feature>
<dbReference type="InterPro" id="IPR011766">
    <property type="entry name" value="TPP_enzyme_TPP-bd"/>
</dbReference>
<dbReference type="PANTHER" id="PTHR42916:SF1">
    <property type="entry name" value="PROTEIN PHYLLO, CHLOROPLASTIC"/>
    <property type="match status" value="1"/>
</dbReference>
<comment type="pathway">
    <text evidence="7">Quinol/quinone metabolism; menaquinone biosynthesis.</text>
</comment>
<dbReference type="PANTHER" id="PTHR42916">
    <property type="entry name" value="2-SUCCINYL-5-ENOLPYRUVYL-6-HYDROXY-3-CYCLOHEXENE-1-CARBOXYLATE SYNTHASE"/>
    <property type="match status" value="1"/>
</dbReference>
<evidence type="ECO:0000256" key="3">
    <source>
        <dbReference type="ARBA" id="ARBA00022723"/>
    </source>
</evidence>
<dbReference type="CDD" id="cd07037">
    <property type="entry name" value="TPP_PYR_MenD"/>
    <property type="match status" value="1"/>
</dbReference>
<dbReference type="GO" id="GO:0030145">
    <property type="term" value="F:manganese ion binding"/>
    <property type="evidence" value="ECO:0007669"/>
    <property type="project" value="UniProtKB-UniRule"/>
</dbReference>
<dbReference type="GO" id="GO:0000287">
    <property type="term" value="F:magnesium ion binding"/>
    <property type="evidence" value="ECO:0007669"/>
    <property type="project" value="UniProtKB-UniRule"/>
</dbReference>
<sequence length="553" mass="58087">MESQGQINGSWAEALIGGLAAAGVARAVISPGSRSTPLALACLRHPSLSCRVLLDERTAAFFALGLARAEGRPVALICTSGSAVANWHPAVVEADLARLPLILLTADRPPELQDCGANQTIDQRGIFTAQLRACHLLPPAEVESDWLVHLAARAVSQSLWPLSGPVQINVPFREPLLAPSSQSAEWGKSGPRVVLPELLPPVAEIARLADLCGDARGVIVAGAEPLPAEPIVRLAAALDWPILADPLSGLRFGTHDLSRVMAAADTFLRGGALAAEWVFRFGAFPVSKPIATWLKASEARQVLISPDSRWADPQRAAEIVFHADPGAFAEALTGVVRRPAPRGWQTLVRTSETSALRLAARHQPPEAGALRSVLDFLPEDGLLFVGNSMAIRDLDSFSGTVAKRLSVLGNRGASGIDGNLASFFGAAASGRYGAAVAVVGDLTFLHDLGGLAAGQGINAVICVLDNGGGAIFEHLPQAGLAEFEAGWLTPQKADFAAAARVWGHAYHRVDADRFDAALAEALDAQGVTILHFPIDRAASVARHRALWAGAQSL</sequence>
<dbReference type="Pfam" id="PF16582">
    <property type="entry name" value="TPP_enzyme_M_2"/>
    <property type="match status" value="1"/>
</dbReference>
<dbReference type="Gene3D" id="3.40.50.970">
    <property type="match status" value="2"/>
</dbReference>
<evidence type="ECO:0000256" key="5">
    <source>
        <dbReference type="ARBA" id="ARBA00023052"/>
    </source>
</evidence>
<dbReference type="GO" id="GO:0030976">
    <property type="term" value="F:thiamine pyrophosphate binding"/>
    <property type="evidence" value="ECO:0007669"/>
    <property type="project" value="UniProtKB-UniRule"/>
</dbReference>
<dbReference type="Gene3D" id="3.40.50.1220">
    <property type="entry name" value="TPP-binding domain"/>
    <property type="match status" value="1"/>
</dbReference>
<comment type="cofactor">
    <cofactor evidence="7">
        <name>Mg(2+)</name>
        <dbReference type="ChEBI" id="CHEBI:18420"/>
    </cofactor>
    <cofactor evidence="7">
        <name>Mn(2+)</name>
        <dbReference type="ChEBI" id="CHEBI:29035"/>
    </cofactor>
</comment>
<dbReference type="UniPathway" id="UPA01057">
    <property type="reaction ID" value="UER00164"/>
</dbReference>
<dbReference type="InterPro" id="IPR012001">
    <property type="entry name" value="Thiamin_PyroP_enz_TPP-bd_dom"/>
</dbReference>
<organism evidence="11 12">
    <name type="scientific">Telmatospirillum siberiense</name>
    <dbReference type="NCBI Taxonomy" id="382514"/>
    <lineage>
        <taxon>Bacteria</taxon>
        <taxon>Pseudomonadati</taxon>
        <taxon>Pseudomonadota</taxon>
        <taxon>Alphaproteobacteria</taxon>
        <taxon>Rhodospirillales</taxon>
        <taxon>Rhodospirillaceae</taxon>
        <taxon>Telmatospirillum</taxon>
    </lineage>
</organism>
<comment type="similarity">
    <text evidence="7">Belongs to the TPP enzyme family. MenD subfamily.</text>
</comment>
<keyword evidence="5 7" id="KW-0786">Thiamine pyrophosphate</keyword>
<gene>
    <name evidence="7" type="primary">menD</name>
    <name evidence="11" type="ORF">CWS72_25900</name>
</gene>
<evidence type="ECO:0000256" key="6">
    <source>
        <dbReference type="ARBA" id="ARBA00023211"/>
    </source>
</evidence>
<evidence type="ECO:0000256" key="2">
    <source>
        <dbReference type="ARBA" id="ARBA00022679"/>
    </source>
</evidence>
<evidence type="ECO:0000313" key="11">
    <source>
        <dbReference type="EMBL" id="PKU21592.1"/>
    </source>
</evidence>
<dbReference type="GO" id="GO:0070204">
    <property type="term" value="F:2-succinyl-5-enolpyruvyl-6-hydroxy-3-cyclohexene-1-carboxylic-acid synthase activity"/>
    <property type="evidence" value="ECO:0007669"/>
    <property type="project" value="UniProtKB-UniRule"/>
</dbReference>
<evidence type="ECO:0000259" key="10">
    <source>
        <dbReference type="Pfam" id="PF16582"/>
    </source>
</evidence>
<evidence type="ECO:0000256" key="1">
    <source>
        <dbReference type="ARBA" id="ARBA00022428"/>
    </source>
</evidence>
<proteinExistence type="inferred from homology"/>
<dbReference type="SUPFAM" id="SSF52467">
    <property type="entry name" value="DHS-like NAD/FAD-binding domain"/>
    <property type="match status" value="1"/>
</dbReference>
<keyword evidence="2 7" id="KW-0808">Transferase</keyword>
<keyword evidence="12" id="KW-1185">Reference proteome</keyword>
<dbReference type="Pfam" id="PF02775">
    <property type="entry name" value="TPP_enzyme_C"/>
    <property type="match status" value="1"/>
</dbReference>
<protein>
    <recommendedName>
        <fullName evidence="7">2-succinyl-5-enolpyruvyl-6-hydroxy-3-cyclohexene-1-carboxylate synthase</fullName>
        <shortName evidence="7">SEPHCHC synthase</shortName>
        <ecNumber evidence="7">2.2.1.9</ecNumber>
    </recommendedName>
    <alternativeName>
        <fullName evidence="7">Menaquinone biosynthesis protein MenD</fullName>
    </alternativeName>
</protein>
<feature type="domain" description="Thiamine pyrophosphate enzyme TPP-binding" evidence="8">
    <location>
        <begin position="420"/>
        <end position="531"/>
    </location>
</feature>
<evidence type="ECO:0000313" key="12">
    <source>
        <dbReference type="Proteomes" id="UP000233293"/>
    </source>
</evidence>
<dbReference type="InterPro" id="IPR029035">
    <property type="entry name" value="DHS-like_NAD/FAD-binding_dom"/>
</dbReference>
<dbReference type="AlphaFoldDB" id="A0A2N3PMH6"/>
<comment type="subunit">
    <text evidence="7">Homodimer.</text>
</comment>
<dbReference type="HAMAP" id="MF_01659">
    <property type="entry name" value="MenD"/>
    <property type="match status" value="1"/>
</dbReference>
<comment type="function">
    <text evidence="7">Catalyzes the thiamine diphosphate-dependent decarboxylation of 2-oxoglutarate and the subsequent addition of the resulting succinic semialdehyde-thiamine pyrophosphate anion to isochorismate to yield 2-succinyl-5-enolpyruvyl-6-hydroxy-3-cyclohexene-1-carboxylate (SEPHCHC).</text>
</comment>
<keyword evidence="6 7" id="KW-0464">Manganese</keyword>
<name>A0A2N3PMH6_9PROT</name>
<comment type="cofactor">
    <cofactor evidence="7">
        <name>thiamine diphosphate</name>
        <dbReference type="ChEBI" id="CHEBI:58937"/>
    </cofactor>
    <text evidence="7">Binds 1 thiamine pyrophosphate per subunit.</text>
</comment>
<dbReference type="CDD" id="cd02009">
    <property type="entry name" value="TPP_SHCHC_synthase"/>
    <property type="match status" value="1"/>
</dbReference>
<dbReference type="InterPro" id="IPR029061">
    <property type="entry name" value="THDP-binding"/>
</dbReference>
<dbReference type="PIRSF" id="PIRSF004983">
    <property type="entry name" value="MenD"/>
    <property type="match status" value="1"/>
</dbReference>
<comment type="catalytic activity">
    <reaction evidence="7">
        <text>isochorismate + 2-oxoglutarate + H(+) = 5-enolpyruvoyl-6-hydroxy-2-succinyl-cyclohex-3-ene-1-carboxylate + CO2</text>
        <dbReference type="Rhea" id="RHEA:25593"/>
        <dbReference type="ChEBI" id="CHEBI:15378"/>
        <dbReference type="ChEBI" id="CHEBI:16526"/>
        <dbReference type="ChEBI" id="CHEBI:16810"/>
        <dbReference type="ChEBI" id="CHEBI:29780"/>
        <dbReference type="ChEBI" id="CHEBI:58818"/>
        <dbReference type="EC" id="2.2.1.9"/>
    </reaction>
</comment>
<evidence type="ECO:0000256" key="7">
    <source>
        <dbReference type="HAMAP-Rule" id="MF_01659"/>
    </source>
</evidence>
<comment type="caution">
    <text evidence="11">The sequence shown here is derived from an EMBL/GenBank/DDBJ whole genome shotgun (WGS) entry which is preliminary data.</text>
</comment>
<dbReference type="OrthoDB" id="9791859at2"/>
<comment type="pathway">
    <text evidence="7">Quinol/quinone metabolism; 1,4-dihydroxy-2-naphthoate biosynthesis; 1,4-dihydroxy-2-naphthoate from chorismate: step 2/7.</text>
</comment>
<keyword evidence="4 7" id="KW-0460">Magnesium</keyword>
<dbReference type="UniPathway" id="UPA00079"/>
<feature type="domain" description="Menaquinone biosynthesis protein MenD middle" evidence="10">
    <location>
        <begin position="214"/>
        <end position="385"/>
    </location>
</feature>
<dbReference type="EC" id="2.2.1.9" evidence="7"/>
<dbReference type="EMBL" id="PIUM01000050">
    <property type="protein sequence ID" value="PKU21592.1"/>
    <property type="molecule type" value="Genomic_DNA"/>
</dbReference>
<evidence type="ECO:0000259" key="8">
    <source>
        <dbReference type="Pfam" id="PF02775"/>
    </source>
</evidence>